<dbReference type="GO" id="GO:0005737">
    <property type="term" value="C:cytoplasm"/>
    <property type="evidence" value="ECO:0007669"/>
    <property type="project" value="UniProtKB-SubCell"/>
</dbReference>
<feature type="domain" description="RecX first three-helical" evidence="9">
    <location>
        <begin position="49"/>
        <end position="86"/>
    </location>
</feature>
<comment type="subcellular location">
    <subcellularLocation>
        <location evidence="1 5">Cytoplasm</location>
    </subcellularLocation>
</comment>
<dbReference type="InterPro" id="IPR036388">
    <property type="entry name" value="WH-like_DNA-bd_sf"/>
</dbReference>
<organism evidence="10 11">
    <name type="scientific">Brevibacterium senegalense</name>
    <dbReference type="NCBI Taxonomy" id="1033736"/>
    <lineage>
        <taxon>Bacteria</taxon>
        <taxon>Bacillati</taxon>
        <taxon>Actinomycetota</taxon>
        <taxon>Actinomycetes</taxon>
        <taxon>Micrococcales</taxon>
        <taxon>Brevibacteriaceae</taxon>
        <taxon>Brevibacterium</taxon>
    </lineage>
</organism>
<evidence type="ECO:0000259" key="7">
    <source>
        <dbReference type="Pfam" id="PF02631"/>
    </source>
</evidence>
<keyword evidence="4 5" id="KW-0963">Cytoplasm</keyword>
<accession>A0A921SNY2</accession>
<evidence type="ECO:0000313" key="10">
    <source>
        <dbReference type="EMBL" id="HJG80174.1"/>
    </source>
</evidence>
<comment type="similarity">
    <text evidence="2 5">Belongs to the RecX family.</text>
</comment>
<feature type="region of interest" description="Disordered" evidence="6">
    <location>
        <begin position="1"/>
        <end position="45"/>
    </location>
</feature>
<dbReference type="Pfam" id="PF21981">
    <property type="entry name" value="RecX_HTH3"/>
    <property type="match status" value="1"/>
</dbReference>
<dbReference type="GO" id="GO:0006282">
    <property type="term" value="P:regulation of DNA repair"/>
    <property type="evidence" value="ECO:0007669"/>
    <property type="project" value="UniProtKB-UniRule"/>
</dbReference>
<feature type="domain" description="RecX third three-helical" evidence="8">
    <location>
        <begin position="144"/>
        <end position="184"/>
    </location>
</feature>
<dbReference type="AlphaFoldDB" id="A0A921SNY2"/>
<dbReference type="Gene3D" id="1.10.10.10">
    <property type="entry name" value="Winged helix-like DNA-binding domain superfamily/Winged helix DNA-binding domain"/>
    <property type="match status" value="2"/>
</dbReference>
<evidence type="ECO:0000259" key="8">
    <source>
        <dbReference type="Pfam" id="PF21981"/>
    </source>
</evidence>
<evidence type="ECO:0000256" key="5">
    <source>
        <dbReference type="HAMAP-Rule" id="MF_01114"/>
    </source>
</evidence>
<evidence type="ECO:0000256" key="1">
    <source>
        <dbReference type="ARBA" id="ARBA00004496"/>
    </source>
</evidence>
<evidence type="ECO:0000256" key="4">
    <source>
        <dbReference type="ARBA" id="ARBA00022490"/>
    </source>
</evidence>
<dbReference type="Proteomes" id="UP000784435">
    <property type="component" value="Unassembled WGS sequence"/>
</dbReference>
<evidence type="ECO:0000256" key="6">
    <source>
        <dbReference type="SAM" id="MobiDB-lite"/>
    </source>
</evidence>
<dbReference type="EMBL" id="DYUK01000153">
    <property type="protein sequence ID" value="HJG80174.1"/>
    <property type="molecule type" value="Genomic_DNA"/>
</dbReference>
<dbReference type="HAMAP" id="MF_01114">
    <property type="entry name" value="RecX"/>
    <property type="match status" value="1"/>
</dbReference>
<evidence type="ECO:0000259" key="9">
    <source>
        <dbReference type="Pfam" id="PF21982"/>
    </source>
</evidence>
<evidence type="ECO:0000313" key="11">
    <source>
        <dbReference type="Proteomes" id="UP000784435"/>
    </source>
</evidence>
<dbReference type="InterPro" id="IPR003783">
    <property type="entry name" value="Regulatory_RecX"/>
</dbReference>
<dbReference type="Pfam" id="PF02631">
    <property type="entry name" value="RecX_HTH2"/>
    <property type="match status" value="1"/>
</dbReference>
<evidence type="ECO:0000256" key="2">
    <source>
        <dbReference type="ARBA" id="ARBA00009695"/>
    </source>
</evidence>
<dbReference type="InterPro" id="IPR053924">
    <property type="entry name" value="RecX_HTH_2nd"/>
</dbReference>
<comment type="function">
    <text evidence="5">Modulates RecA activity.</text>
</comment>
<dbReference type="Pfam" id="PF21982">
    <property type="entry name" value="RecX_HTH1"/>
    <property type="match status" value="1"/>
</dbReference>
<proteinExistence type="inferred from homology"/>
<dbReference type="PANTHER" id="PTHR33602:SF1">
    <property type="entry name" value="REGULATORY PROTEIN RECX FAMILY PROTEIN"/>
    <property type="match status" value="1"/>
</dbReference>
<comment type="caution">
    <text evidence="10">The sequence shown here is derived from an EMBL/GenBank/DDBJ whole genome shotgun (WGS) entry which is preliminary data.</text>
</comment>
<dbReference type="PANTHER" id="PTHR33602">
    <property type="entry name" value="REGULATORY PROTEIN RECX FAMILY PROTEIN"/>
    <property type="match status" value="1"/>
</dbReference>
<sequence length="198" mass="21577">MAQRDDRAAVVGSLQKAIDAVPREGLPEDGAAPSPRDEDDRSELSAAANRAYAILAQRDHSRAELRTKLIAREHPEPVVDDLLDRLADARLLDDQRFAESFVRSQRQGRGSSQAAIRRSLRQKGVADEDAADALADAGDDLPFALEAARKKARSTRSLAPEVRLRRILGVLGRRGFGGSIAQRAARQALEEEPGTHES</sequence>
<reference evidence="10" key="2">
    <citation type="submission" date="2021-09" db="EMBL/GenBank/DDBJ databases">
        <authorList>
            <person name="Gilroy R."/>
        </authorList>
    </citation>
    <scope>NUCLEOTIDE SEQUENCE</scope>
    <source>
        <strain evidence="10">ChiGjej5B5-7349</strain>
    </source>
</reference>
<protein>
    <recommendedName>
        <fullName evidence="3 5">Regulatory protein RecX</fullName>
    </recommendedName>
</protein>
<reference evidence="10" key="1">
    <citation type="journal article" date="2021" name="PeerJ">
        <title>Extensive microbial diversity within the chicken gut microbiome revealed by metagenomics and culture.</title>
        <authorList>
            <person name="Gilroy R."/>
            <person name="Ravi A."/>
            <person name="Getino M."/>
            <person name="Pursley I."/>
            <person name="Horton D.L."/>
            <person name="Alikhan N.F."/>
            <person name="Baker D."/>
            <person name="Gharbi K."/>
            <person name="Hall N."/>
            <person name="Watson M."/>
            <person name="Adriaenssens E.M."/>
            <person name="Foster-Nyarko E."/>
            <person name="Jarju S."/>
            <person name="Secka A."/>
            <person name="Antonio M."/>
            <person name="Oren A."/>
            <person name="Chaudhuri R.R."/>
            <person name="La Ragione R."/>
            <person name="Hildebrand F."/>
            <person name="Pallen M.J."/>
        </authorList>
    </citation>
    <scope>NUCLEOTIDE SEQUENCE</scope>
    <source>
        <strain evidence="10">ChiGjej5B5-7349</strain>
    </source>
</reference>
<dbReference type="InterPro" id="IPR053926">
    <property type="entry name" value="RecX_HTH_1st"/>
</dbReference>
<evidence type="ECO:0000256" key="3">
    <source>
        <dbReference type="ARBA" id="ARBA00018111"/>
    </source>
</evidence>
<name>A0A921SNY2_9MICO</name>
<gene>
    <name evidence="5" type="primary">recX</name>
    <name evidence="10" type="ORF">K8V08_07155</name>
</gene>
<dbReference type="InterPro" id="IPR053925">
    <property type="entry name" value="RecX_HTH_3rd"/>
</dbReference>
<feature type="domain" description="RecX second three-helical" evidence="7">
    <location>
        <begin position="93"/>
        <end position="134"/>
    </location>
</feature>